<keyword evidence="3" id="KW-1185">Reference proteome</keyword>
<dbReference type="PANTHER" id="PTHR37461:SF1">
    <property type="entry name" value="ANTI-SIGMA-K FACTOR RSKA"/>
    <property type="match status" value="1"/>
</dbReference>
<proteinExistence type="predicted"/>
<evidence type="ECO:0000313" key="2">
    <source>
        <dbReference type="EMBL" id="UFP96031.1"/>
    </source>
</evidence>
<dbReference type="InterPro" id="IPR018764">
    <property type="entry name" value="RskA_C"/>
</dbReference>
<dbReference type="Proteomes" id="UP001054846">
    <property type="component" value="Chromosome"/>
</dbReference>
<dbReference type="RefSeq" id="WP_230843274.1">
    <property type="nucleotide sequence ID" value="NZ_CP063845.1"/>
</dbReference>
<gene>
    <name evidence="2" type="ORF">ISF26_07420</name>
</gene>
<sequence>MNDPSELERFQLLAAGFVVGNLDAREAAEFQALLQTHPEWTKEVEGLQATVGQVVEGFTETDAPPRILTNILEQIKAPTSVARVQRLRWLQVAGAVAAAAAIALGIDNIRLRQNLGTLVAAHNRLDQENRQLQVVKGMFQNPDTRLFSFKGTKPGSTAFVTMIINPQQAKALLMVRNLPAPPPGQMYTLWAVIADRKFPCGVIRPYSWENASYEVPLSAEMYKDFYDPRLSRLIVTLEASAQAPSPTGSVILQSASI</sequence>
<evidence type="ECO:0000313" key="3">
    <source>
        <dbReference type="Proteomes" id="UP001054846"/>
    </source>
</evidence>
<name>A0ABY3PQS1_9CYAN</name>
<reference evidence="2 3" key="1">
    <citation type="journal article" date="2021" name="Genome Biol. Evol.">
        <title>Complete Genome Sequencing of a Novel Gloeobacter Species from a Waterfall Cave in Mexico.</title>
        <authorList>
            <person name="Saw J.H."/>
            <person name="Cardona T."/>
            <person name="Montejano G."/>
        </authorList>
    </citation>
    <scope>NUCLEOTIDE SEQUENCE [LARGE SCALE GENOMIC DNA]</scope>
    <source>
        <strain evidence="2">MG652769</strain>
    </source>
</reference>
<accession>A0ABY3PQS1</accession>
<dbReference type="Pfam" id="PF10099">
    <property type="entry name" value="RskA_C"/>
    <property type="match status" value="1"/>
</dbReference>
<dbReference type="EMBL" id="CP063845">
    <property type="protein sequence ID" value="UFP96031.1"/>
    <property type="molecule type" value="Genomic_DNA"/>
</dbReference>
<feature type="domain" description="Anti-sigma K factor RskA C-terminal" evidence="1">
    <location>
        <begin position="93"/>
        <end position="250"/>
    </location>
</feature>
<evidence type="ECO:0000259" key="1">
    <source>
        <dbReference type="Pfam" id="PF10099"/>
    </source>
</evidence>
<dbReference type="PANTHER" id="PTHR37461">
    <property type="entry name" value="ANTI-SIGMA-K FACTOR RSKA"/>
    <property type="match status" value="1"/>
</dbReference>
<protein>
    <submittedName>
        <fullName evidence="2">Anti-sigma factor</fullName>
    </submittedName>
</protein>
<dbReference type="InterPro" id="IPR051474">
    <property type="entry name" value="Anti-sigma-K/W_factor"/>
</dbReference>
<organism evidence="2 3">
    <name type="scientific">Gloeobacter morelensis MG652769</name>
    <dbReference type="NCBI Taxonomy" id="2781736"/>
    <lineage>
        <taxon>Bacteria</taxon>
        <taxon>Bacillati</taxon>
        <taxon>Cyanobacteriota</taxon>
        <taxon>Cyanophyceae</taxon>
        <taxon>Gloeobacterales</taxon>
        <taxon>Gloeobacteraceae</taxon>
        <taxon>Gloeobacter</taxon>
        <taxon>Gloeobacter morelensis</taxon>
    </lineage>
</organism>